<organism evidence="5 6">
    <name type="scientific">Candidatus Nitrosocosmicus franklandianus</name>
    <dbReference type="NCBI Taxonomy" id="1798806"/>
    <lineage>
        <taxon>Archaea</taxon>
        <taxon>Nitrososphaerota</taxon>
        <taxon>Nitrososphaeria</taxon>
        <taxon>Nitrososphaerales</taxon>
        <taxon>Nitrososphaeraceae</taxon>
        <taxon>Candidatus Nitrosocosmicus</taxon>
    </lineage>
</organism>
<keyword evidence="2" id="KW-0479">Metal-binding</keyword>
<evidence type="ECO:0000259" key="4">
    <source>
        <dbReference type="Pfam" id="PF17146"/>
    </source>
</evidence>
<dbReference type="OrthoDB" id="27944at2157"/>
<dbReference type="InterPro" id="IPR033411">
    <property type="entry name" value="Ribonuclease_PIN"/>
</dbReference>
<dbReference type="KEGG" id="nfn:NFRAN_0432"/>
<keyword evidence="1" id="KW-0540">Nuclease</keyword>
<dbReference type="GO" id="GO:0030688">
    <property type="term" value="C:preribosome, small subunit precursor"/>
    <property type="evidence" value="ECO:0007669"/>
    <property type="project" value="TreeGrafter"/>
</dbReference>
<reference evidence="5 6" key="1">
    <citation type="submission" date="2019-02" db="EMBL/GenBank/DDBJ databases">
        <authorList>
            <person name="Lehtovirta-Morley E L."/>
        </authorList>
    </citation>
    <scope>NUCLEOTIDE SEQUENCE [LARGE SCALE GENOMIC DNA]</scope>
    <source>
        <strain evidence="5">NFRAN1</strain>
    </source>
</reference>
<keyword evidence="6" id="KW-1185">Reference proteome</keyword>
<dbReference type="EMBL" id="LR216287">
    <property type="protein sequence ID" value="VFJ12753.1"/>
    <property type="molecule type" value="Genomic_DNA"/>
</dbReference>
<evidence type="ECO:0000256" key="2">
    <source>
        <dbReference type="ARBA" id="ARBA00022723"/>
    </source>
</evidence>
<dbReference type="Pfam" id="PF17146">
    <property type="entry name" value="PIN_6"/>
    <property type="match status" value="1"/>
</dbReference>
<name>A0A484I6L4_9ARCH</name>
<proteinExistence type="predicted"/>
<dbReference type="RefSeq" id="WP_134482810.1">
    <property type="nucleotide sequence ID" value="NZ_LR216287.1"/>
</dbReference>
<dbReference type="Gene3D" id="3.40.50.1010">
    <property type="entry name" value="5'-nuclease"/>
    <property type="match status" value="1"/>
</dbReference>
<dbReference type="PANTHER" id="PTHR12814">
    <property type="entry name" value="RNA-BINDING PROTEIN NOB1"/>
    <property type="match status" value="1"/>
</dbReference>
<evidence type="ECO:0000313" key="6">
    <source>
        <dbReference type="Proteomes" id="UP000294299"/>
    </source>
</evidence>
<accession>A0A484I6L4</accession>
<evidence type="ECO:0000313" key="5">
    <source>
        <dbReference type="EMBL" id="VFJ12753.1"/>
    </source>
</evidence>
<evidence type="ECO:0000256" key="1">
    <source>
        <dbReference type="ARBA" id="ARBA00022722"/>
    </source>
</evidence>
<feature type="domain" description="Ribonuclease PIN" evidence="4">
    <location>
        <begin position="7"/>
        <end position="96"/>
    </location>
</feature>
<dbReference type="GO" id="GO:0016787">
    <property type="term" value="F:hydrolase activity"/>
    <property type="evidence" value="ECO:0007669"/>
    <property type="project" value="UniProtKB-KW"/>
</dbReference>
<protein>
    <recommendedName>
        <fullName evidence="4">Ribonuclease PIN domain-containing protein</fullName>
    </recommendedName>
</protein>
<gene>
    <name evidence="5" type="ORF">NFRAN_0432</name>
</gene>
<evidence type="ECO:0000256" key="3">
    <source>
        <dbReference type="ARBA" id="ARBA00022801"/>
    </source>
</evidence>
<dbReference type="InterPro" id="IPR039907">
    <property type="entry name" value="NOB1"/>
</dbReference>
<dbReference type="Proteomes" id="UP000294299">
    <property type="component" value="Chromosome NFRAN"/>
</dbReference>
<dbReference type="GeneID" id="39419970"/>
<dbReference type="AlphaFoldDB" id="A0A484I6L4"/>
<dbReference type="GO" id="GO:0046872">
    <property type="term" value="F:metal ion binding"/>
    <property type="evidence" value="ECO:0007669"/>
    <property type="project" value="UniProtKB-KW"/>
</dbReference>
<dbReference type="GO" id="GO:0004521">
    <property type="term" value="F:RNA endonuclease activity"/>
    <property type="evidence" value="ECO:0007669"/>
    <property type="project" value="TreeGrafter"/>
</dbReference>
<dbReference type="PANTHER" id="PTHR12814:SF2">
    <property type="entry name" value="RNA-BINDING PROTEIN NOB1"/>
    <property type="match status" value="1"/>
</dbReference>
<keyword evidence="3" id="KW-0378">Hydrolase</keyword>
<dbReference type="InterPro" id="IPR029060">
    <property type="entry name" value="PIN-like_dom_sf"/>
</dbReference>
<sequence>MDLHNKIVTDANIFYMGLPFLTTAEYTYYITPQIFDEIKHIKKNIDGLDFLMITRKVIMIQASDEIISQVKKKETEVGKILLSHADRSIIALALQLNLPILSTDFSLVNIAKHLSLKVVTPGKKNFTLRIARKYCSICRKSSTNNSDFCENCGNRLVIKRSKSQA</sequence>
<dbReference type="SUPFAM" id="SSF88723">
    <property type="entry name" value="PIN domain-like"/>
    <property type="match status" value="1"/>
</dbReference>
<dbReference type="GO" id="GO:0030490">
    <property type="term" value="P:maturation of SSU-rRNA"/>
    <property type="evidence" value="ECO:0007669"/>
    <property type="project" value="TreeGrafter"/>
</dbReference>